<evidence type="ECO:0000256" key="3">
    <source>
        <dbReference type="ARBA" id="ARBA00022833"/>
    </source>
</evidence>
<dbReference type="GO" id="GO:0008270">
    <property type="term" value="F:zinc ion binding"/>
    <property type="evidence" value="ECO:0007669"/>
    <property type="project" value="UniProtKB-KW"/>
</dbReference>
<dbReference type="InterPro" id="IPR045234">
    <property type="entry name" value="Unkempt-like"/>
</dbReference>
<feature type="zinc finger region" description="C3H1-type" evidence="5">
    <location>
        <begin position="74"/>
        <end position="102"/>
    </location>
</feature>
<dbReference type="Gene3D" id="4.10.1000.10">
    <property type="entry name" value="Zinc finger, CCCH-type"/>
    <property type="match status" value="1"/>
</dbReference>
<dbReference type="AlphaFoldDB" id="A0A8J5GMR3"/>
<name>A0A8J5GMR3_ZINOF</name>
<sequence length="173" mass="19840">MEGQQPYLAVPCAYLRLSEAARLAYGVTRAELDEFLMYEFKVRRCGKTYPHQWMTCPYAHRGEKARRRDPRKFPNHGVPCSEFRQSGACRRGQRCEFAHGVFEFWLHPTRYRTRMCVSGAACARKICFFAHSVEELRPESGGGEMAAGAPAVGGRAEERAEEPDIRWVYELVD</sequence>
<dbReference type="InterPro" id="IPR000571">
    <property type="entry name" value="Znf_CCCH"/>
</dbReference>
<dbReference type="PROSITE" id="PS50103">
    <property type="entry name" value="ZF_C3H1"/>
    <property type="match status" value="1"/>
</dbReference>
<evidence type="ECO:0000256" key="2">
    <source>
        <dbReference type="ARBA" id="ARBA00022771"/>
    </source>
</evidence>
<evidence type="ECO:0000313" key="8">
    <source>
        <dbReference type="EMBL" id="KAG6511397.1"/>
    </source>
</evidence>
<organism evidence="8 9">
    <name type="scientific">Zingiber officinale</name>
    <name type="common">Ginger</name>
    <name type="synonym">Amomum zingiber</name>
    <dbReference type="NCBI Taxonomy" id="94328"/>
    <lineage>
        <taxon>Eukaryota</taxon>
        <taxon>Viridiplantae</taxon>
        <taxon>Streptophyta</taxon>
        <taxon>Embryophyta</taxon>
        <taxon>Tracheophyta</taxon>
        <taxon>Spermatophyta</taxon>
        <taxon>Magnoliopsida</taxon>
        <taxon>Liliopsida</taxon>
        <taxon>Zingiberales</taxon>
        <taxon>Zingiberaceae</taxon>
        <taxon>Zingiber</taxon>
    </lineage>
</organism>
<evidence type="ECO:0000313" key="9">
    <source>
        <dbReference type="Proteomes" id="UP000734854"/>
    </source>
</evidence>
<keyword evidence="2 5" id="KW-0863">Zinc-finger</keyword>
<keyword evidence="4" id="KW-0238">DNA-binding</keyword>
<feature type="domain" description="C3H1-type" evidence="7">
    <location>
        <begin position="74"/>
        <end position="102"/>
    </location>
</feature>
<feature type="region of interest" description="Disordered" evidence="6">
    <location>
        <begin position="139"/>
        <end position="158"/>
    </location>
</feature>
<evidence type="ECO:0000256" key="4">
    <source>
        <dbReference type="ARBA" id="ARBA00023125"/>
    </source>
</evidence>
<dbReference type="GO" id="GO:0003677">
    <property type="term" value="F:DNA binding"/>
    <property type="evidence" value="ECO:0007669"/>
    <property type="project" value="UniProtKB-KW"/>
</dbReference>
<dbReference type="PANTHER" id="PTHR14493:SF155">
    <property type="entry name" value="ZINC FINGER CCCH DOMAIN-CONTAINING PROTEIN 20"/>
    <property type="match status" value="1"/>
</dbReference>
<dbReference type="InterPro" id="IPR036855">
    <property type="entry name" value="Znf_CCCH_sf"/>
</dbReference>
<keyword evidence="3 5" id="KW-0862">Zinc</keyword>
<dbReference type="SMART" id="SM00356">
    <property type="entry name" value="ZnF_C3H1"/>
    <property type="match status" value="1"/>
</dbReference>
<protein>
    <recommendedName>
        <fullName evidence="7">C3H1-type domain-containing protein</fullName>
    </recommendedName>
</protein>
<dbReference type="EMBL" id="JACMSC010000008">
    <property type="protein sequence ID" value="KAG6511397.1"/>
    <property type="molecule type" value="Genomic_DNA"/>
</dbReference>
<proteinExistence type="predicted"/>
<dbReference type="InterPro" id="IPR057444">
    <property type="entry name" value="Znf-CCCH_AtC3H23-like"/>
</dbReference>
<keyword evidence="9" id="KW-1185">Reference proteome</keyword>
<dbReference type="Pfam" id="PF25512">
    <property type="entry name" value="zf-CCCH_AtC3H23"/>
    <property type="match status" value="1"/>
</dbReference>
<evidence type="ECO:0000256" key="5">
    <source>
        <dbReference type="PROSITE-ProRule" id="PRU00723"/>
    </source>
</evidence>
<dbReference type="SUPFAM" id="SSF90229">
    <property type="entry name" value="CCCH zinc finger"/>
    <property type="match status" value="1"/>
</dbReference>
<evidence type="ECO:0000256" key="1">
    <source>
        <dbReference type="ARBA" id="ARBA00022723"/>
    </source>
</evidence>
<dbReference type="PANTHER" id="PTHR14493">
    <property type="entry name" value="UNKEMPT FAMILY MEMBER"/>
    <property type="match status" value="1"/>
</dbReference>
<accession>A0A8J5GMR3</accession>
<keyword evidence="1 5" id="KW-0479">Metal-binding</keyword>
<evidence type="ECO:0000259" key="7">
    <source>
        <dbReference type="PROSITE" id="PS50103"/>
    </source>
</evidence>
<dbReference type="Proteomes" id="UP000734854">
    <property type="component" value="Unassembled WGS sequence"/>
</dbReference>
<evidence type="ECO:0000256" key="6">
    <source>
        <dbReference type="SAM" id="MobiDB-lite"/>
    </source>
</evidence>
<reference evidence="8 9" key="1">
    <citation type="submission" date="2020-08" db="EMBL/GenBank/DDBJ databases">
        <title>Plant Genome Project.</title>
        <authorList>
            <person name="Zhang R.-G."/>
        </authorList>
    </citation>
    <scope>NUCLEOTIDE SEQUENCE [LARGE SCALE GENOMIC DNA]</scope>
    <source>
        <tissue evidence="8">Rhizome</tissue>
    </source>
</reference>
<dbReference type="Pfam" id="PF00642">
    <property type="entry name" value="zf-CCCH"/>
    <property type="match status" value="1"/>
</dbReference>
<comment type="caution">
    <text evidence="8">The sequence shown here is derived from an EMBL/GenBank/DDBJ whole genome shotgun (WGS) entry which is preliminary data.</text>
</comment>
<gene>
    <name evidence="8" type="ORF">ZIOFF_029465</name>
</gene>